<sequence>MSSTMTNDGNLLPNGINAVDLQHLLRMRQERNQRTPKCARCRNHNAESALKGHKRYCQWKDCMCEKCMLIADRQRIMAAQVALRRQQSQQEQEAREIGMLLGLSSEDDILRNTRKRAESVDSSEDISPKIARHETNSTILNRKSLQKKLINSLKCLATSAKLSPDNVNRIHLSSSHNSTSSTSSDVSNSISPNPCNAVTTTPTSNSAHPDIANSWIQQAANFNPIYRQNVMSNNLMSNQIFPPPPPFFLPPQHIFHFTQAQRNHMNLAASFNYMNQNGSFFGSPTQEPNLIVSIKDALDKQADKDESKKH</sequence>
<accession>A0AC35TJP5</accession>
<dbReference type="WBParaSite" id="RSKR_0000121900.1">
    <property type="protein sequence ID" value="RSKR_0000121900.1"/>
    <property type="gene ID" value="RSKR_0000121900"/>
</dbReference>
<evidence type="ECO:0000313" key="2">
    <source>
        <dbReference type="WBParaSite" id="RSKR_0000121900.1"/>
    </source>
</evidence>
<organism evidence="1 2">
    <name type="scientific">Rhabditophanes sp. KR3021</name>
    <dbReference type="NCBI Taxonomy" id="114890"/>
    <lineage>
        <taxon>Eukaryota</taxon>
        <taxon>Metazoa</taxon>
        <taxon>Ecdysozoa</taxon>
        <taxon>Nematoda</taxon>
        <taxon>Chromadorea</taxon>
        <taxon>Rhabditida</taxon>
        <taxon>Tylenchina</taxon>
        <taxon>Panagrolaimomorpha</taxon>
        <taxon>Strongyloidoidea</taxon>
        <taxon>Alloionematidae</taxon>
        <taxon>Rhabditophanes</taxon>
    </lineage>
</organism>
<dbReference type="Proteomes" id="UP000095286">
    <property type="component" value="Unplaced"/>
</dbReference>
<name>A0AC35TJP5_9BILA</name>
<evidence type="ECO:0000313" key="1">
    <source>
        <dbReference type="Proteomes" id="UP000095286"/>
    </source>
</evidence>
<proteinExistence type="predicted"/>
<reference evidence="2" key="1">
    <citation type="submission" date="2016-11" db="UniProtKB">
        <authorList>
            <consortium name="WormBaseParasite"/>
        </authorList>
    </citation>
    <scope>IDENTIFICATION</scope>
    <source>
        <strain evidence="2">KR3021</strain>
    </source>
</reference>
<protein>
    <submittedName>
        <fullName evidence="2">DM domain-containing protein</fullName>
    </submittedName>
</protein>